<name>A0A800MT20_CYTFI</name>
<dbReference type="AlphaFoldDB" id="A0A800MT20"/>
<accession>A0A800MT20</accession>
<dbReference type="Proteomes" id="UP000465778">
    <property type="component" value="Unassembled WGS sequence"/>
</dbReference>
<gene>
    <name evidence="1" type="ORF">KIS1582_4287</name>
</gene>
<reference evidence="1 2" key="1">
    <citation type="journal article" date="2020" name="G3 (Bethesda)">
        <title>Whole Genome Sequencing and Comparative Genomics of Two Nematicidal Bacillus Strains Reveals a Wide Range of Possible Virulence Factors.</title>
        <authorList>
            <person name="Susic N."/>
            <person name="Janezic S."/>
            <person name="Rupnik M."/>
            <person name="Geric Stare B."/>
        </authorList>
    </citation>
    <scope>NUCLEOTIDE SEQUENCE [LARGE SCALE GENOMIC DNA]</scope>
    <source>
        <strain evidence="1 2">I-1582</strain>
    </source>
</reference>
<proteinExistence type="predicted"/>
<evidence type="ECO:0000313" key="1">
    <source>
        <dbReference type="EMBL" id="KAF0821973.1"/>
    </source>
</evidence>
<dbReference type="EMBL" id="VDEM01000074">
    <property type="protein sequence ID" value="KAF0821973.1"/>
    <property type="molecule type" value="Genomic_DNA"/>
</dbReference>
<protein>
    <submittedName>
        <fullName evidence="1">Uncharacterized protein</fullName>
    </submittedName>
</protein>
<evidence type="ECO:0000313" key="2">
    <source>
        <dbReference type="Proteomes" id="UP000465778"/>
    </source>
</evidence>
<sequence length="40" mass="4239">MFLLAGSCGLDTGVRNYFFVSEAGLGSNFGAPIFSFCVRS</sequence>
<comment type="caution">
    <text evidence="1">The sequence shown here is derived from an EMBL/GenBank/DDBJ whole genome shotgun (WGS) entry which is preliminary data.</text>
</comment>
<organism evidence="1 2">
    <name type="scientific">Cytobacillus firmus</name>
    <name type="common">Bacillus firmus</name>
    <dbReference type="NCBI Taxonomy" id="1399"/>
    <lineage>
        <taxon>Bacteria</taxon>
        <taxon>Bacillati</taxon>
        <taxon>Bacillota</taxon>
        <taxon>Bacilli</taxon>
        <taxon>Bacillales</taxon>
        <taxon>Bacillaceae</taxon>
        <taxon>Cytobacillus</taxon>
    </lineage>
</organism>